<evidence type="ECO:0000259" key="2">
    <source>
        <dbReference type="Pfam" id="PF07539"/>
    </source>
</evidence>
<evidence type="ECO:0000259" key="4">
    <source>
        <dbReference type="Pfam" id="PF23099"/>
    </source>
</evidence>
<accession>A0A182X0Z5</accession>
<dbReference type="InterPro" id="IPR057525">
    <property type="entry name" value="UTP20_C"/>
</dbReference>
<dbReference type="STRING" id="34691.A0A182X0Z5"/>
<dbReference type="InterPro" id="IPR011989">
    <property type="entry name" value="ARM-like"/>
</dbReference>
<dbReference type="EnsemblMetazoa" id="AQUA003462-RA">
    <property type="protein sequence ID" value="AQUA003462-PA"/>
    <property type="gene ID" value="AQUA003462"/>
</dbReference>
<evidence type="ECO:0000259" key="3">
    <source>
        <dbReference type="Pfam" id="PF20416"/>
    </source>
</evidence>
<dbReference type="Pfam" id="PF20416">
    <property type="entry name" value="UTP20"/>
    <property type="match status" value="1"/>
</dbReference>
<feature type="domain" description="U3 small nucleolar RNA-associated protein 20 C-terminal" evidence="4">
    <location>
        <begin position="2747"/>
        <end position="2901"/>
    </location>
</feature>
<dbReference type="Pfam" id="PF23099">
    <property type="entry name" value="UTP20_C"/>
    <property type="match status" value="1"/>
</dbReference>
<dbReference type="Gene3D" id="1.25.10.10">
    <property type="entry name" value="Leucine-rich Repeat Variant"/>
    <property type="match status" value="2"/>
</dbReference>
<evidence type="ECO:0000256" key="1">
    <source>
        <dbReference type="SAM" id="MobiDB-lite"/>
    </source>
</evidence>
<dbReference type="InterPro" id="IPR011430">
    <property type="entry name" value="UTP20_N"/>
</dbReference>
<evidence type="ECO:0000313" key="5">
    <source>
        <dbReference type="EnsemblMetazoa" id="AQUA003462-PA"/>
    </source>
</evidence>
<feature type="region of interest" description="Disordered" evidence="1">
    <location>
        <begin position="1784"/>
        <end position="1847"/>
    </location>
</feature>
<evidence type="ECO:0000313" key="6">
    <source>
        <dbReference type="Proteomes" id="UP000076407"/>
    </source>
</evidence>
<feature type="region of interest" description="Disordered" evidence="1">
    <location>
        <begin position="1235"/>
        <end position="1258"/>
    </location>
</feature>
<dbReference type="InterPro" id="IPR016024">
    <property type="entry name" value="ARM-type_fold"/>
</dbReference>
<dbReference type="PANTHER" id="PTHR17695:SF11">
    <property type="entry name" value="SMALL SUBUNIT PROCESSOME COMPONENT 20 HOMOLOG"/>
    <property type="match status" value="1"/>
</dbReference>
<dbReference type="Pfam" id="PF07539">
    <property type="entry name" value="UTP20_N"/>
    <property type="match status" value="1"/>
</dbReference>
<sequence length="2946" mass="332459">MKNRPLKHKASNAFSFKSFRERINEIDVRRGALYRVETDYELPETEDGTFFQQALVKWSLQNLTDEYTGYQRGFKETATLPMLLFHKEAIVKHLSSCLSKATDDALEPLLELVVALAKDMRKEFRPYFTGLFEVIVPFLHSDSADRVEWTLLCLAHLFKTLRSFLRSDFSLTFNRLLPLLDETRSPPHAIDFATECLGYLARDLKDKGAFIRLMLKWQMQNEAYTFACGRLLFELLHGVQEQFHATAKQTLLQLYSILQQLEETEADHLQDILTQTVTDIVERIQPEDIHVFWETMRSTIDGCLATFEAQGEKKKTVSKEASSAMEEQDEGKVVQYLTRLLQLNGIVLEHQYGRLLGDALSPTVSQLIRLLTCFTSPTIEYKETIVKHIIVLLRSKHLPLTQLEASRLTMNVLLLDHRPLYDRFIDATVLCPMFEALIWPNFVKRLELELDDERLSFLAALLLKKTPLCGNGLELENWKPFPINVVAGGNLEACMKKAITVSPVEVLDSSEAYLSALIVLPHLSNFRPKTVANNAILEFVRHAAESLQSGQLSDAADRMVELVAVAVETVVHLQEMEGKAYFDLLECLLPIVIKRECLLLNSVHLLLVHIANQRKSGITYARFKRVQPVIHPLMTSYDSSVRRLASAIMAFFTELPELATSTGPLYSTLAQIECIEPQIQTYRQQVILFQNLAYESQLCNQAAEVARNEWTETVIRYMLSVFAVNFKLLWEPAGTIVQSYADNGVKADEELFWKVFDTMLKMAEEQKAHEEIGSPESSEAAVKHDETGTDGSGNDNDDSNGEAGSDSEQEEEEQEEENEQQKRANALFSKVVEFFPKKPHIDFMNVRIQQLRMLHRCSTFCRSKGDRIAERFFAFLEHGKTRDASTDAEEEAPDQSYKRAREIKRKSSKSAGSGIHQVLLCYLKICTELTSKSVRKHADRLYETYETLVSSRNEEIQKVALNGIFTLGGSQLTPYKDFISRLTSEKTLKQALLSVFVPSDEQEDEQEDGGFTSASGRTKVAEEHRPMVVQLVLKVLDGKIKQNLGNGGPGGQHKATLLTFIGRLRIEELDLLLERWFAPYLAQLKNTPLETVRCITAALAEGVELVPTVPPVRVKTLLNFLAALQTEIAPMKKASYAAKLMHLKICFDALLLPLDHSIYKKYKNQALVALVDLFDQYDASYQWTDDELDAILHVHVWPQLQLLPSDSIHTPTPLLKLLLMWSQSERLYVLLQRHPPVERQTETEGESEPATGDETTPPAMTPLDAMICLLRGSQTKGNVCKQIFTALAAMLDGDERNSAEEQGRIREEDSDRVGNRSRLLIPYVQDLLQYIRHQVRSKKTISSDLLLILTRLAESGMIGSDQKDEERIEKDRVSLLNLLFPILARKVHEVGDERSGEDIRRLHIIIARLLNDIDDPLQYLKQLALSLQNVKNRGARKILLQIFDRLACRSSEMQLISTLVHGLNAMDRRWVDQPDNVARTTAFRSIDQMLSEDAPDGQRMTGNVAIVFLSQAFHVLQSEKDFTVRQNACEYVCKVVLHLASANEWPAELHYCLDRIVLHNIAAGFKHKGAGGERRNESIQLLGELSRTVGKPGVTTHPQCRVFAELWHFTGAGDGAERDFFENITHLQTYKHRKAMKRLAAKLAAMADEAKANGGSSRDTIGAAGPTSRTIVNYLLPIVSHYICHDEYKKQTNLVEEAGNCIINLCRLLHWRGYHTVLQQYLRKLKHSWEYQKQLLRIVIGIMDAFHFDLSAAATVDAEHPVEAKGGAAANALMNKKLLLQDESVEEAEGTEGPPAAPEGEEKPKEDANEEQDAEDDGKEAEEEEEEDAESVIEDEEEVEPTARCDPEEALRVARDIVHDISKTIIPSLLSSFNFATEAPVTTGGGGQMDRKARFAKQRTEMLKLPIAIAIVKLFMKLPRKEIELNLPRLIIKVITFLKSRLKLARVQARNTLAHITLELGPSYLSFVLQNLLAMLTRGFQRHVLTFTVHTVVERAQQHLAAGPVLENILQTVVHICTEDIFGQLIGLLNGSTIETGSLKKTNMPESKSSRKPYQTLFILTKHVQERMLADLFVPFRTVLSKYRTHQTVAKVQDAFHQIAEGLVANETISPEALLVFVYGMVTGKIFTQCAVAGADGEQEDLQQRQQQQSEEEKKRAAKKLLGNVPKPGSIYIIPDEPKRYGSAAANSALDLILAKTEGNDPTFLECGLELLQSFIRRKQVGTRGNDTEQVELLIQLIDPIVPTLVESLDSKHSKIICHSINCFSALLATEWPLKSFQQPETLDAIVAAIFTILHRYNTVALDVNNPNIGMVRASFRAIVAVLKYANASYSFTEEQLRLLVMYIEQDLAVGGGRQTTAFVLLRSLLGRRYSFPELQQLMSKVFEMCVRSESDTERAECRQNIVDYVMNYPTSKKVKNYLLFFVDQLQYEVLSGRESACLLLKTLFQKLPKSTIDENNSALFFALGVRLVNEDDTDIRTLVAECIETLLKRLDPSEKSSLVKIIQDMLGDRLLKHRELGTQLLLRILHSQPTERFIRSWLPNVLPALLQNLVPPTSAALSADGKFVKPLAPSVTLLTADPSGDHLIIQTQNVFAELLRLQPAMLTAAQYNDTIDALAYTAQSLLSSGHQWVRFGALKLLYQIMNELDFDAIHERIRYLRSKRNDAEPEAEEELDSDDNPGGRQFLFQSPLRDCKTLTLDLCAQLSPHSAMVSESDDEAAGLVTQLLFLIANILRAVPLEKKEKASSKRINLHWLVRRVRYVVQGEIFKTPHIFTLRKHALHWMSSVVAILEQDTLEQLAPSLLVPAIRELTAQDISGSRSGNDPSKVSLRKVAAKVGKDISARLGAEQYDKMRNAIEESLRRKRTNRRLELAQEKINYPMAAARRKEAKKTRTKEAKRRKTQSSLDDPFDLEGAANGGVNPGMKRRAKSGTGSVPKKRRNMEAMFRE</sequence>
<feature type="region of interest" description="Disordered" evidence="1">
    <location>
        <begin position="2877"/>
        <end position="2946"/>
    </location>
</feature>
<dbReference type="Proteomes" id="UP000076407">
    <property type="component" value="Unassembled WGS sequence"/>
</dbReference>
<dbReference type="VEuPathDB" id="VectorBase:AQUA003462"/>
<name>A0A182X0Z5_ANOQN</name>
<feature type="compositionally biased region" description="Acidic residues" evidence="1">
    <location>
        <begin position="1808"/>
        <end position="1840"/>
    </location>
</feature>
<feature type="compositionally biased region" description="Acidic residues" evidence="1">
    <location>
        <begin position="795"/>
        <end position="818"/>
    </location>
</feature>
<dbReference type="PANTHER" id="PTHR17695">
    <property type="entry name" value="SMALL SUBUNIT PROCESSOME COMPONENT 20 HOMOLOG"/>
    <property type="match status" value="1"/>
</dbReference>
<feature type="domain" description="U3 small nucleolar RNA-associated protein 20 N-terminal" evidence="2">
    <location>
        <begin position="917"/>
        <end position="1568"/>
    </location>
</feature>
<dbReference type="GO" id="GO:0032040">
    <property type="term" value="C:small-subunit processome"/>
    <property type="evidence" value="ECO:0007669"/>
    <property type="project" value="TreeGrafter"/>
</dbReference>
<dbReference type="InterPro" id="IPR046523">
    <property type="entry name" value="UTP20_dom"/>
</dbReference>
<feature type="domain" description="U3 small nucleolar RNA-associated protein 20" evidence="3">
    <location>
        <begin position="1898"/>
        <end position="2122"/>
    </location>
</feature>
<dbReference type="GO" id="GO:0030686">
    <property type="term" value="C:90S preribosome"/>
    <property type="evidence" value="ECO:0007669"/>
    <property type="project" value="TreeGrafter"/>
</dbReference>
<reference evidence="5" key="1">
    <citation type="submission" date="2020-05" db="UniProtKB">
        <authorList>
            <consortium name="EnsemblMetazoa"/>
        </authorList>
    </citation>
    <scope>IDENTIFICATION</scope>
    <source>
        <strain evidence="5">SANGQUA</strain>
    </source>
</reference>
<proteinExistence type="predicted"/>
<protein>
    <submittedName>
        <fullName evidence="5">Uncharacterized protein</fullName>
    </submittedName>
</protein>
<organism evidence="5 6">
    <name type="scientific">Anopheles quadriannulatus</name>
    <name type="common">Mosquito</name>
    <dbReference type="NCBI Taxonomy" id="34691"/>
    <lineage>
        <taxon>Eukaryota</taxon>
        <taxon>Metazoa</taxon>
        <taxon>Ecdysozoa</taxon>
        <taxon>Arthropoda</taxon>
        <taxon>Hexapoda</taxon>
        <taxon>Insecta</taxon>
        <taxon>Pterygota</taxon>
        <taxon>Neoptera</taxon>
        <taxon>Endopterygota</taxon>
        <taxon>Diptera</taxon>
        <taxon>Nematocera</taxon>
        <taxon>Culicoidea</taxon>
        <taxon>Culicidae</taxon>
        <taxon>Anophelinae</taxon>
        <taxon>Anopheles</taxon>
    </lineage>
</organism>
<feature type="region of interest" description="Disordered" evidence="1">
    <location>
        <begin position="883"/>
        <end position="908"/>
    </location>
</feature>
<feature type="region of interest" description="Disordered" evidence="1">
    <location>
        <begin position="766"/>
        <end position="822"/>
    </location>
</feature>
<keyword evidence="6" id="KW-1185">Reference proteome</keyword>
<dbReference type="InterPro" id="IPR052575">
    <property type="entry name" value="SSU_processome_comp_20"/>
</dbReference>
<dbReference type="SUPFAM" id="SSF48371">
    <property type="entry name" value="ARM repeat"/>
    <property type="match status" value="3"/>
</dbReference>
<feature type="compositionally biased region" description="Basic residues" evidence="1">
    <location>
        <begin position="2885"/>
        <end position="2900"/>
    </location>
</feature>